<dbReference type="InterPro" id="IPR036291">
    <property type="entry name" value="NAD(P)-bd_dom_sf"/>
</dbReference>
<keyword evidence="1" id="KW-0436">Ligase</keyword>
<dbReference type="PANTHER" id="PTHR43334:SF1">
    <property type="entry name" value="3-HYDROXYPROPIONATE--COA LIGASE [ADP-FORMING]"/>
    <property type="match status" value="1"/>
</dbReference>
<evidence type="ECO:0000256" key="3">
    <source>
        <dbReference type="ARBA" id="ARBA00022840"/>
    </source>
</evidence>
<proteinExistence type="predicted"/>
<evidence type="ECO:0000256" key="1">
    <source>
        <dbReference type="ARBA" id="ARBA00022598"/>
    </source>
</evidence>
<accession>A0A2H0W663</accession>
<dbReference type="PROSITE" id="PS50975">
    <property type="entry name" value="ATP_GRASP"/>
    <property type="match status" value="1"/>
</dbReference>
<dbReference type="Gene3D" id="3.30.1490.20">
    <property type="entry name" value="ATP-grasp fold, A domain"/>
    <property type="match status" value="1"/>
</dbReference>
<dbReference type="Proteomes" id="UP000231382">
    <property type="component" value="Unassembled WGS sequence"/>
</dbReference>
<feature type="domain" description="ATP-grasp" evidence="5">
    <location>
        <begin position="471"/>
        <end position="507"/>
    </location>
</feature>
<dbReference type="Gene3D" id="3.30.470.20">
    <property type="entry name" value="ATP-grasp fold, B domain"/>
    <property type="match status" value="1"/>
</dbReference>
<dbReference type="InterPro" id="IPR051538">
    <property type="entry name" value="Acyl-CoA_Synth/Transferase"/>
</dbReference>
<dbReference type="Pfam" id="PF19045">
    <property type="entry name" value="Ligase_CoA_2"/>
    <property type="match status" value="1"/>
</dbReference>
<dbReference type="SMART" id="SM00881">
    <property type="entry name" value="CoA_binding"/>
    <property type="match status" value="1"/>
</dbReference>
<gene>
    <name evidence="6" type="ORF">COT78_02710</name>
</gene>
<dbReference type="InterPro" id="IPR011761">
    <property type="entry name" value="ATP-grasp"/>
</dbReference>
<dbReference type="Pfam" id="PF13380">
    <property type="entry name" value="CoA_binding_2"/>
    <property type="match status" value="1"/>
</dbReference>
<evidence type="ECO:0000256" key="4">
    <source>
        <dbReference type="PROSITE-ProRule" id="PRU00409"/>
    </source>
</evidence>
<sequence>MFMSNIKSTISPKSIAIIGASSHSQKVGFQILQNIQSAGFTGEVYPINPKGGEILGLKVLKSVAEIKKTVNLAIIVIPRDFVMTALAECVAADIRNVVVISAGFSEINGEGKELEDKVVKFCRQNDVTLIGPNCLGLINTEIKLNATFAKGMPEKGAVSFMSQSGAIISSMISLSDSAQVGFSKIFSLGNKALVGEVDLLKYLYDDPETKVIIGYIESLKVTPELTELLNENTKKKPTVILFGGKSALGAKAAASHTGAVVTSYVAIKTYLEQTGVILADNLEDLLLKARIFSCCKQVNGKKVAIITNAGGPAIATSDAVSASHLELAEFSDETNRKLSANMRSEASFKNPVDLLGDATAIDYKKALDIISADKNVDAIILLLTPQTSTDIVATAEVVVNFNGKKPLLASFVGGEILTTAKELIEKAAKPCFSYPEEAVTAIRALVDFSTESESVKITTAAIDVFNSGDEKPILKKFDLPVVSYYKAQNKTELVEAALKIGYPVVVKVADKTAHKTDEGGVATNIQSEADLIKAAEKIGYPVVAGKMIKGKFELLLGIKKDGNVGTTVLFGTGGIYSEIYGDFGYAIAPLTEKMATDLILSTKIGKILAGARGQKVYNLEKLSKLVCQAVTFADNYSNIKEVDFNPIIVTDDSYEMVDVRIITS</sequence>
<dbReference type="Gene3D" id="3.40.50.720">
    <property type="entry name" value="NAD(P)-binding Rossmann-like Domain"/>
    <property type="match status" value="1"/>
</dbReference>
<protein>
    <recommendedName>
        <fullName evidence="5">ATP-grasp domain-containing protein</fullName>
    </recommendedName>
</protein>
<dbReference type="PANTHER" id="PTHR43334">
    <property type="entry name" value="ACETATE--COA LIGASE [ADP-FORMING]"/>
    <property type="match status" value="1"/>
</dbReference>
<evidence type="ECO:0000256" key="2">
    <source>
        <dbReference type="ARBA" id="ARBA00022741"/>
    </source>
</evidence>
<name>A0A2H0W663_9BACT</name>
<comment type="caution">
    <text evidence="6">The sequence shown here is derived from an EMBL/GenBank/DDBJ whole genome shotgun (WGS) entry which is preliminary data.</text>
</comment>
<keyword evidence="3 4" id="KW-0067">ATP-binding</keyword>
<dbReference type="Gene3D" id="3.40.50.261">
    <property type="entry name" value="Succinyl-CoA synthetase domains"/>
    <property type="match status" value="2"/>
</dbReference>
<dbReference type="GO" id="GO:0043758">
    <property type="term" value="F:acetate-CoA ligase (ADP-forming) activity"/>
    <property type="evidence" value="ECO:0007669"/>
    <property type="project" value="InterPro"/>
</dbReference>
<organism evidence="6 7">
    <name type="scientific">Candidatus Berkelbacteria bacterium CG10_big_fil_rev_8_21_14_0_10_43_13</name>
    <dbReference type="NCBI Taxonomy" id="1974514"/>
    <lineage>
        <taxon>Bacteria</taxon>
        <taxon>Candidatus Berkelbacteria</taxon>
    </lineage>
</organism>
<evidence type="ECO:0000313" key="6">
    <source>
        <dbReference type="EMBL" id="PIS07585.1"/>
    </source>
</evidence>
<evidence type="ECO:0000313" key="7">
    <source>
        <dbReference type="Proteomes" id="UP000231382"/>
    </source>
</evidence>
<dbReference type="GO" id="GO:0046872">
    <property type="term" value="F:metal ion binding"/>
    <property type="evidence" value="ECO:0007669"/>
    <property type="project" value="InterPro"/>
</dbReference>
<keyword evidence="2 4" id="KW-0547">Nucleotide-binding</keyword>
<dbReference type="AlphaFoldDB" id="A0A2H0W663"/>
<dbReference type="EMBL" id="PEZW01000018">
    <property type="protein sequence ID" value="PIS07585.1"/>
    <property type="molecule type" value="Genomic_DNA"/>
</dbReference>
<dbReference type="SUPFAM" id="SSF51735">
    <property type="entry name" value="NAD(P)-binding Rossmann-fold domains"/>
    <property type="match status" value="1"/>
</dbReference>
<evidence type="ECO:0000259" key="5">
    <source>
        <dbReference type="PROSITE" id="PS50975"/>
    </source>
</evidence>
<dbReference type="InterPro" id="IPR016102">
    <property type="entry name" value="Succinyl-CoA_synth-like"/>
</dbReference>
<dbReference type="InterPro" id="IPR013815">
    <property type="entry name" value="ATP_grasp_subdomain_1"/>
</dbReference>
<dbReference type="InterPro" id="IPR032875">
    <property type="entry name" value="Succ_CoA_lig_flav_dom"/>
</dbReference>
<dbReference type="Pfam" id="PF13607">
    <property type="entry name" value="Succ_CoA_lig"/>
    <property type="match status" value="1"/>
</dbReference>
<dbReference type="Pfam" id="PF13549">
    <property type="entry name" value="ATP-grasp_5"/>
    <property type="match status" value="1"/>
</dbReference>
<dbReference type="SUPFAM" id="SSF56059">
    <property type="entry name" value="Glutathione synthetase ATP-binding domain-like"/>
    <property type="match status" value="1"/>
</dbReference>
<dbReference type="InterPro" id="IPR003781">
    <property type="entry name" value="CoA-bd"/>
</dbReference>
<reference evidence="7" key="1">
    <citation type="submission" date="2017-09" db="EMBL/GenBank/DDBJ databases">
        <title>Depth-based differentiation of microbial function through sediment-hosted aquifers and enrichment of novel symbionts in the deep terrestrial subsurface.</title>
        <authorList>
            <person name="Probst A.J."/>
            <person name="Ladd B."/>
            <person name="Jarett J.K."/>
            <person name="Geller-Mcgrath D.E."/>
            <person name="Sieber C.M.K."/>
            <person name="Emerson J.B."/>
            <person name="Anantharaman K."/>
            <person name="Thomas B.C."/>
            <person name="Malmstrom R."/>
            <person name="Stieglmeier M."/>
            <person name="Klingl A."/>
            <person name="Woyke T."/>
            <person name="Ryan C.M."/>
            <person name="Banfield J.F."/>
        </authorList>
    </citation>
    <scope>NUCLEOTIDE SEQUENCE [LARGE SCALE GENOMIC DNA]</scope>
</reference>
<dbReference type="SUPFAM" id="SSF52210">
    <property type="entry name" value="Succinyl-CoA synthetase domains"/>
    <property type="match status" value="2"/>
</dbReference>
<dbReference type="GO" id="GO:0005524">
    <property type="term" value="F:ATP binding"/>
    <property type="evidence" value="ECO:0007669"/>
    <property type="project" value="UniProtKB-UniRule"/>
</dbReference>
<dbReference type="InterPro" id="IPR043938">
    <property type="entry name" value="Ligase_CoA_dom"/>
</dbReference>